<keyword evidence="1" id="KW-0805">Transcription regulation</keyword>
<keyword evidence="1" id="KW-0804">Transcription</keyword>
<reference evidence="3 4" key="1">
    <citation type="journal article" date="2007" name="Nature">
        <title>Genome of the marsupial Monodelphis domestica reveals innovation in non-coding sequences.</title>
        <authorList>
            <person name="Mikkelsen T.S."/>
            <person name="Wakefield M.J."/>
            <person name="Aken B."/>
            <person name="Amemiya C.T."/>
            <person name="Chang J.L."/>
            <person name="Duke S."/>
            <person name="Garber M."/>
            <person name="Gentles A.J."/>
            <person name="Goodstadt L."/>
            <person name="Heger A."/>
            <person name="Jurka J."/>
            <person name="Kamal M."/>
            <person name="Mauceli E."/>
            <person name="Searle S.M."/>
            <person name="Sharpe T."/>
            <person name="Baker M.L."/>
            <person name="Batzer M.A."/>
            <person name="Benos P.V."/>
            <person name="Belov K."/>
            <person name="Clamp M."/>
            <person name="Cook A."/>
            <person name="Cuff J."/>
            <person name="Das R."/>
            <person name="Davidow L."/>
            <person name="Deakin J.E."/>
            <person name="Fazzari M.J."/>
            <person name="Glass J.L."/>
            <person name="Grabherr M."/>
            <person name="Greally J.M."/>
            <person name="Gu W."/>
            <person name="Hore T.A."/>
            <person name="Huttley G.A."/>
            <person name="Kleber M."/>
            <person name="Jirtle R.L."/>
            <person name="Koina E."/>
            <person name="Lee J.T."/>
            <person name="Mahony S."/>
            <person name="Marra M.A."/>
            <person name="Miller R.D."/>
            <person name="Nicholls R.D."/>
            <person name="Oda M."/>
            <person name="Papenfuss A.T."/>
            <person name="Parra Z.E."/>
            <person name="Pollock D.D."/>
            <person name="Ray D.A."/>
            <person name="Schein J.E."/>
            <person name="Speed T.P."/>
            <person name="Thompson K."/>
            <person name="VandeBerg J.L."/>
            <person name="Wade C.M."/>
            <person name="Walker J.A."/>
            <person name="Waters P.D."/>
            <person name="Webber C."/>
            <person name="Weidman J.R."/>
            <person name="Xie X."/>
            <person name="Zody M.C."/>
            <person name="Baldwin J."/>
            <person name="Abdouelleil A."/>
            <person name="Abdulkadir J."/>
            <person name="Abebe A."/>
            <person name="Abera B."/>
            <person name="Abreu J."/>
            <person name="Acer S.C."/>
            <person name="Aftuck L."/>
            <person name="Alexander A."/>
            <person name="An P."/>
            <person name="Anderson E."/>
            <person name="Anderson S."/>
            <person name="Arachi H."/>
            <person name="Azer M."/>
            <person name="Bachantsang P."/>
            <person name="Barry A."/>
            <person name="Bayul T."/>
            <person name="Berlin A."/>
            <person name="Bessette D."/>
            <person name="Bloom T."/>
            <person name="Bloom T."/>
            <person name="Boguslavskiy L."/>
            <person name="Bonnet C."/>
            <person name="Boukhgalter B."/>
            <person name="Bourzgui I."/>
            <person name="Brown A."/>
            <person name="Cahill P."/>
            <person name="Channer S."/>
            <person name="Cheshatsang Y."/>
            <person name="Chuda L."/>
            <person name="Citroen M."/>
            <person name="Collymore A."/>
            <person name="Cooke P."/>
            <person name="Costello M."/>
            <person name="D'Aco K."/>
            <person name="Daza R."/>
            <person name="De Haan G."/>
            <person name="DeGray S."/>
            <person name="DeMaso C."/>
            <person name="Dhargay N."/>
            <person name="Dooley K."/>
            <person name="Dooley E."/>
            <person name="Doricent M."/>
            <person name="Dorje P."/>
            <person name="Dorjee K."/>
            <person name="Dupes A."/>
            <person name="Elong R."/>
            <person name="Falk J."/>
            <person name="Farina A."/>
            <person name="Faro S."/>
            <person name="Ferguson D."/>
            <person name="Fisher S."/>
            <person name="Foley C.D."/>
            <person name="Franke A."/>
            <person name="Friedrich D."/>
            <person name="Gadbois L."/>
            <person name="Gearin G."/>
            <person name="Gearin C.R."/>
            <person name="Giannoukos G."/>
            <person name="Goode T."/>
            <person name="Graham J."/>
            <person name="Grandbois E."/>
            <person name="Grewal S."/>
            <person name="Gyaltsen K."/>
            <person name="Hafez N."/>
            <person name="Hagos B."/>
            <person name="Hall J."/>
            <person name="Henson C."/>
            <person name="Hollinger A."/>
            <person name="Honan T."/>
            <person name="Huard M.D."/>
            <person name="Hughes L."/>
            <person name="Hurhula B."/>
            <person name="Husby M.E."/>
            <person name="Kamat A."/>
            <person name="Kanga B."/>
            <person name="Kashin S."/>
            <person name="Khazanovich D."/>
            <person name="Kisner P."/>
            <person name="Lance K."/>
            <person name="Lara M."/>
            <person name="Lee W."/>
            <person name="Lennon N."/>
            <person name="Letendre F."/>
            <person name="LeVine R."/>
            <person name="Lipovsky A."/>
            <person name="Liu X."/>
            <person name="Liu J."/>
            <person name="Liu S."/>
            <person name="Lokyitsang T."/>
            <person name="Lokyitsang Y."/>
            <person name="Lubonja R."/>
            <person name="Lui A."/>
            <person name="MacDonald P."/>
            <person name="Magnisalis V."/>
            <person name="Maru K."/>
            <person name="Matthews C."/>
            <person name="McCusker W."/>
            <person name="McDonough S."/>
            <person name="Mehta T."/>
            <person name="Meldrim J."/>
            <person name="Meneus L."/>
            <person name="Mihai O."/>
            <person name="Mihalev A."/>
            <person name="Mihova T."/>
            <person name="Mittelman R."/>
            <person name="Mlenga V."/>
            <person name="Montmayeur A."/>
            <person name="Mulrain L."/>
            <person name="Navidi A."/>
            <person name="Naylor J."/>
            <person name="Negash T."/>
            <person name="Nguyen T."/>
            <person name="Nguyen N."/>
            <person name="Nicol R."/>
            <person name="Norbu C."/>
            <person name="Norbu N."/>
            <person name="Novod N."/>
            <person name="O'Neill B."/>
            <person name="Osman S."/>
            <person name="Markiewicz E."/>
            <person name="Oyono O.L."/>
            <person name="Patti C."/>
            <person name="Phunkhang P."/>
            <person name="Pierre F."/>
            <person name="Priest M."/>
            <person name="Raghuraman S."/>
            <person name="Rege F."/>
            <person name="Reyes R."/>
            <person name="Rise C."/>
            <person name="Rogov P."/>
            <person name="Ross K."/>
            <person name="Ryan E."/>
            <person name="Settipalli S."/>
            <person name="Shea T."/>
            <person name="Sherpa N."/>
            <person name="Shi L."/>
            <person name="Shih D."/>
            <person name="Sparrow T."/>
            <person name="Spaulding J."/>
            <person name="Stalker J."/>
            <person name="Stange-Thomann N."/>
            <person name="Stavropoulos S."/>
            <person name="Stone C."/>
            <person name="Strader C."/>
            <person name="Tesfaye S."/>
            <person name="Thomson T."/>
            <person name="Thoulutsang Y."/>
            <person name="Thoulutsang D."/>
            <person name="Topham K."/>
            <person name="Topping I."/>
            <person name="Tsamla T."/>
            <person name="Vassiliev H."/>
            <person name="Vo A."/>
            <person name="Wangchuk T."/>
            <person name="Wangdi T."/>
            <person name="Weiand M."/>
            <person name="Wilkinson J."/>
            <person name="Wilson A."/>
            <person name="Yadav S."/>
            <person name="Young G."/>
            <person name="Yu Q."/>
            <person name="Zembek L."/>
            <person name="Zhong D."/>
            <person name="Zimmer A."/>
            <person name="Zwirko Z."/>
            <person name="Jaffe D.B."/>
            <person name="Alvarez P."/>
            <person name="Brockman W."/>
            <person name="Butler J."/>
            <person name="Chin C."/>
            <person name="Gnerre S."/>
            <person name="MacCallum I."/>
            <person name="Graves J.A."/>
            <person name="Ponting C.P."/>
            <person name="Breen M."/>
            <person name="Samollow P.B."/>
            <person name="Lander E.S."/>
            <person name="Lindblad-Toh K."/>
        </authorList>
    </citation>
    <scope>NUCLEOTIDE SEQUENCE [LARGE SCALE GENOMIC DNA]</scope>
</reference>
<dbReference type="GO" id="GO:0006355">
    <property type="term" value="P:regulation of DNA-templated transcription"/>
    <property type="evidence" value="ECO:0007669"/>
    <property type="project" value="InterPro"/>
</dbReference>
<dbReference type="STRING" id="13616.ENSMODP00000042390"/>
<evidence type="ECO:0000313" key="3">
    <source>
        <dbReference type="Ensembl" id="ENSMODP00000042390.1"/>
    </source>
</evidence>
<gene>
    <name evidence="3" type="primary">ITGB3BP</name>
</gene>
<name>A0A5F8G4M0_MONDO</name>
<dbReference type="CTD" id="23421"/>
<dbReference type="InterPro" id="IPR009601">
    <property type="entry name" value="CENP-R"/>
</dbReference>
<dbReference type="GO" id="GO:0005654">
    <property type="term" value="C:nucleoplasm"/>
    <property type="evidence" value="ECO:0000318"/>
    <property type="project" value="GO_Central"/>
</dbReference>
<keyword evidence="1" id="KW-0678">Repressor</keyword>
<dbReference type="OMA" id="CQMSPIA"/>
<dbReference type="FunCoup" id="A0A5F8G4M0">
    <property type="interactions" value="1767"/>
</dbReference>
<dbReference type="InParanoid" id="A0A5F8G4M0"/>
<dbReference type="PANTHER" id="PTHR15581">
    <property type="entry name" value="CENTROMERE PROTEIN R"/>
    <property type="match status" value="1"/>
</dbReference>
<dbReference type="RefSeq" id="XP_007480531.1">
    <property type="nucleotide sequence ID" value="XM_007480469.3"/>
</dbReference>
<feature type="compositionally biased region" description="Polar residues" evidence="2">
    <location>
        <begin position="29"/>
        <end position="48"/>
    </location>
</feature>
<reference evidence="3" key="3">
    <citation type="submission" date="2025-09" db="UniProtKB">
        <authorList>
            <consortium name="Ensembl"/>
        </authorList>
    </citation>
    <scope>IDENTIFICATION</scope>
</reference>
<protein>
    <recommendedName>
        <fullName evidence="1">Centromere protein R</fullName>
        <shortName evidence="1">CENP-R</shortName>
    </recommendedName>
    <alternativeName>
        <fullName evidence="1">Nuclear receptor-interacting factor 3</fullName>
    </alternativeName>
</protein>
<keyword evidence="1" id="KW-0539">Nucleus</keyword>
<comment type="subcellular location">
    <subcellularLocation>
        <location evidence="1">Nucleus</location>
    </subcellularLocation>
    <subcellularLocation>
        <location evidence="1">Chromosome</location>
        <location evidence="1">Centromere</location>
    </subcellularLocation>
    <subcellularLocation>
        <location evidence="1">Chromosome</location>
        <location evidence="1">Centromere</location>
        <location evidence="1">Kinetochore</location>
    </subcellularLocation>
</comment>
<reference evidence="3" key="2">
    <citation type="submission" date="2025-08" db="UniProtKB">
        <authorList>
            <consortium name="Ensembl"/>
        </authorList>
    </citation>
    <scope>IDENTIFICATION</scope>
</reference>
<evidence type="ECO:0000256" key="2">
    <source>
        <dbReference type="SAM" id="MobiDB-lite"/>
    </source>
</evidence>
<keyword evidence="4" id="KW-1185">Reference proteome</keyword>
<keyword evidence="1" id="KW-0010">Activator</keyword>
<sequence length="177" mass="20274">MPVKRSLKLDVLLQENSPQACRSRGQLVASYSPTTGTREISPSSSPQTHGGWELGRCPWHDRMELGPSPGFPRRGQPRVENQDDIMMLLYKIDKSLEKFTETWQSLKHLKALMGRPELENLIGVSQTSLDLKSEVQKARELMIKVRKQEQPRQKTREHSTGDFGHLNSYEFLKSIMT</sequence>
<evidence type="ECO:0000313" key="4">
    <source>
        <dbReference type="Proteomes" id="UP000002280"/>
    </source>
</evidence>
<evidence type="ECO:0000256" key="1">
    <source>
        <dbReference type="PIRNR" id="PIRNR011860"/>
    </source>
</evidence>
<dbReference type="GeneID" id="100617213"/>
<organism evidence="3 4">
    <name type="scientific">Monodelphis domestica</name>
    <name type="common">Gray short-tailed opossum</name>
    <dbReference type="NCBI Taxonomy" id="13616"/>
    <lineage>
        <taxon>Eukaryota</taxon>
        <taxon>Metazoa</taxon>
        <taxon>Chordata</taxon>
        <taxon>Craniata</taxon>
        <taxon>Vertebrata</taxon>
        <taxon>Euteleostomi</taxon>
        <taxon>Mammalia</taxon>
        <taxon>Metatheria</taxon>
        <taxon>Didelphimorphia</taxon>
        <taxon>Didelphidae</taxon>
        <taxon>Monodelphis</taxon>
    </lineage>
</organism>
<feature type="region of interest" description="Disordered" evidence="2">
    <location>
        <begin position="22"/>
        <end position="53"/>
    </location>
</feature>
<keyword evidence="1" id="KW-0995">Kinetochore</keyword>
<dbReference type="GO" id="GO:0000776">
    <property type="term" value="C:kinetochore"/>
    <property type="evidence" value="ECO:0007669"/>
    <property type="project" value="UniProtKB-KW"/>
</dbReference>
<accession>A0A5F8G4M0</accession>
<dbReference type="PIRSF" id="PIRSF011860">
    <property type="entry name" value="NRIF3_coact_rcpt"/>
    <property type="match status" value="1"/>
</dbReference>
<dbReference type="Pfam" id="PF06729">
    <property type="entry name" value="CENP-R"/>
    <property type="match status" value="1"/>
</dbReference>
<proteinExistence type="predicted"/>
<keyword evidence="1" id="KW-0137">Centromere</keyword>
<comment type="function">
    <text evidence="1">Transcription coregulator that can have both coactivator and corepressor functions.</text>
</comment>
<dbReference type="GeneTree" id="ENSGT00390000004336"/>
<dbReference type="Ensembl" id="ENSMODT00000072533.1">
    <property type="protein sequence ID" value="ENSMODP00000042390.1"/>
    <property type="gene ID" value="ENSMODG00000043704.1"/>
</dbReference>
<dbReference type="OrthoDB" id="9450796at2759"/>
<dbReference type="GO" id="GO:0034080">
    <property type="term" value="P:CENP-A containing chromatin assembly"/>
    <property type="evidence" value="ECO:0007669"/>
    <property type="project" value="InterPro"/>
</dbReference>
<dbReference type="PANTHER" id="PTHR15581:SF0">
    <property type="entry name" value="CENTROMERE PROTEIN R"/>
    <property type="match status" value="1"/>
</dbReference>
<dbReference type="Proteomes" id="UP000002280">
    <property type="component" value="Chromosome 2"/>
</dbReference>
<dbReference type="AlphaFoldDB" id="A0A5F8G4M0"/>
<dbReference type="Bgee" id="ENSMODG00000043704">
    <property type="expression patterns" value="Expressed in testis and 20 other cell types or tissues"/>
</dbReference>